<dbReference type="PANTHER" id="PTHR11467:SF29">
    <property type="entry name" value="OS03G0711600 PROTEIN"/>
    <property type="match status" value="1"/>
</dbReference>
<protein>
    <recommendedName>
        <fullName evidence="5">H15 domain-containing protein</fullName>
    </recommendedName>
</protein>
<comment type="subcellular location">
    <subcellularLocation>
        <location evidence="1">Nucleus</location>
    </subcellularLocation>
</comment>
<dbReference type="EMBL" id="VEPZ02001740">
    <property type="protein sequence ID" value="KAE8658876.1"/>
    <property type="molecule type" value="Genomic_DNA"/>
</dbReference>
<dbReference type="PROSITE" id="PS51504">
    <property type="entry name" value="H15"/>
    <property type="match status" value="1"/>
</dbReference>
<reference evidence="6" key="1">
    <citation type="submission" date="2019-09" db="EMBL/GenBank/DDBJ databases">
        <title>Draft genome information of white flower Hibiscus syriacus.</title>
        <authorList>
            <person name="Kim Y.-M."/>
        </authorList>
    </citation>
    <scope>NUCLEOTIDE SEQUENCE [LARGE SCALE GENOMIC DNA]</scope>
    <source>
        <strain evidence="6">YM2019G1</strain>
    </source>
</reference>
<dbReference type="CDD" id="cd00073">
    <property type="entry name" value="H15"/>
    <property type="match status" value="1"/>
</dbReference>
<evidence type="ECO:0000256" key="2">
    <source>
        <dbReference type="ARBA" id="ARBA00023125"/>
    </source>
</evidence>
<dbReference type="SMART" id="SM00526">
    <property type="entry name" value="H15"/>
    <property type="match status" value="1"/>
</dbReference>
<dbReference type="GO" id="GO:0045910">
    <property type="term" value="P:negative regulation of DNA recombination"/>
    <property type="evidence" value="ECO:0007669"/>
    <property type="project" value="TreeGrafter"/>
</dbReference>
<evidence type="ECO:0000313" key="7">
    <source>
        <dbReference type="Proteomes" id="UP000436088"/>
    </source>
</evidence>
<evidence type="ECO:0000313" key="6">
    <source>
        <dbReference type="EMBL" id="KAE8658876.1"/>
    </source>
</evidence>
<dbReference type="InterPro" id="IPR036388">
    <property type="entry name" value="WH-like_DNA-bd_sf"/>
</dbReference>
<dbReference type="InterPro" id="IPR005818">
    <property type="entry name" value="Histone_H1/H5_H15"/>
</dbReference>
<dbReference type="GO" id="GO:0006334">
    <property type="term" value="P:nucleosome assembly"/>
    <property type="evidence" value="ECO:0007669"/>
    <property type="project" value="InterPro"/>
</dbReference>
<evidence type="ECO:0000256" key="1">
    <source>
        <dbReference type="ARBA" id="ARBA00004123"/>
    </source>
</evidence>
<dbReference type="Gene3D" id="1.10.10.10">
    <property type="entry name" value="Winged helix-like DNA-binding domain superfamily/Winged helix DNA-binding domain"/>
    <property type="match status" value="1"/>
</dbReference>
<sequence length="267" mass="28603">MLPRLSHRDRVTGLRGLANDCGSPPYPDMITEAIGALKENDGSSKRAISKYIELTYNRLPLNHDELLSDHLRRLKNESHLIMVKKSYKPANSAGSAASLMGFATYNLSDASPTSKSGRDCPPKPKPTVPAADSHSQSLNAPVADEPKKFVGRPRKNGPIGQVGVRKGPGCYVGVAPATTTVDAPSLPRPRGRPKGTTRATSVTAVLGKRRGRPPRVGGNTEPQPPKKTTGMPQSKEKQAVEALSIVMGAVQDLEGLAAIHHFEMLLR</sequence>
<keyword evidence="3" id="KW-0539">Nucleus</keyword>
<dbReference type="InterPro" id="IPR017956">
    <property type="entry name" value="AT_hook_DNA-bd_motif"/>
</dbReference>
<organism evidence="6 7">
    <name type="scientific">Hibiscus syriacus</name>
    <name type="common">Rose of Sharon</name>
    <dbReference type="NCBI Taxonomy" id="106335"/>
    <lineage>
        <taxon>Eukaryota</taxon>
        <taxon>Viridiplantae</taxon>
        <taxon>Streptophyta</taxon>
        <taxon>Embryophyta</taxon>
        <taxon>Tracheophyta</taxon>
        <taxon>Spermatophyta</taxon>
        <taxon>Magnoliopsida</taxon>
        <taxon>eudicotyledons</taxon>
        <taxon>Gunneridae</taxon>
        <taxon>Pentapetalae</taxon>
        <taxon>rosids</taxon>
        <taxon>malvids</taxon>
        <taxon>Malvales</taxon>
        <taxon>Malvaceae</taxon>
        <taxon>Malvoideae</taxon>
        <taxon>Hibiscus</taxon>
    </lineage>
</organism>
<gene>
    <name evidence="6" type="ORF">F3Y22_tig00116967pilonHSYRG00020</name>
</gene>
<evidence type="ECO:0000256" key="3">
    <source>
        <dbReference type="ARBA" id="ARBA00023242"/>
    </source>
</evidence>
<name>A0A6A2X9Q6_HIBSY</name>
<proteinExistence type="predicted"/>
<keyword evidence="7" id="KW-1185">Reference proteome</keyword>
<feature type="region of interest" description="Disordered" evidence="4">
    <location>
        <begin position="109"/>
        <end position="162"/>
    </location>
</feature>
<dbReference type="Proteomes" id="UP000436088">
    <property type="component" value="Unassembled WGS sequence"/>
</dbReference>
<dbReference type="GO" id="GO:0003690">
    <property type="term" value="F:double-stranded DNA binding"/>
    <property type="evidence" value="ECO:0007669"/>
    <property type="project" value="TreeGrafter"/>
</dbReference>
<dbReference type="GO" id="GO:0030261">
    <property type="term" value="P:chromosome condensation"/>
    <property type="evidence" value="ECO:0007669"/>
    <property type="project" value="TreeGrafter"/>
</dbReference>
<comment type="caution">
    <text evidence="6">The sequence shown here is derived from an EMBL/GenBank/DDBJ whole genome shotgun (WGS) entry which is preliminary data.</text>
</comment>
<dbReference type="AlphaFoldDB" id="A0A6A2X9Q6"/>
<dbReference type="PRINTS" id="PR00929">
    <property type="entry name" value="ATHOOK"/>
</dbReference>
<dbReference type="SUPFAM" id="SSF46785">
    <property type="entry name" value="Winged helix' DNA-binding domain"/>
    <property type="match status" value="1"/>
</dbReference>
<dbReference type="Pfam" id="PF00538">
    <property type="entry name" value="Linker_histone"/>
    <property type="match status" value="1"/>
</dbReference>
<dbReference type="GO" id="GO:0031492">
    <property type="term" value="F:nucleosomal DNA binding"/>
    <property type="evidence" value="ECO:0007669"/>
    <property type="project" value="TreeGrafter"/>
</dbReference>
<evidence type="ECO:0000256" key="4">
    <source>
        <dbReference type="SAM" id="MobiDB-lite"/>
    </source>
</evidence>
<keyword evidence="2" id="KW-0238">DNA-binding</keyword>
<feature type="region of interest" description="Disordered" evidence="4">
    <location>
        <begin position="179"/>
        <end position="237"/>
    </location>
</feature>
<evidence type="ECO:0000259" key="5">
    <source>
        <dbReference type="PROSITE" id="PS51504"/>
    </source>
</evidence>
<dbReference type="GO" id="GO:0000786">
    <property type="term" value="C:nucleosome"/>
    <property type="evidence" value="ECO:0007669"/>
    <property type="project" value="InterPro"/>
</dbReference>
<dbReference type="InterPro" id="IPR036390">
    <property type="entry name" value="WH_DNA-bd_sf"/>
</dbReference>
<dbReference type="GO" id="GO:0005730">
    <property type="term" value="C:nucleolus"/>
    <property type="evidence" value="ECO:0007669"/>
    <property type="project" value="TreeGrafter"/>
</dbReference>
<accession>A0A6A2X9Q6</accession>
<feature type="domain" description="H15" evidence="5">
    <location>
        <begin position="22"/>
        <end position="91"/>
    </location>
</feature>
<dbReference type="PANTHER" id="PTHR11467">
    <property type="entry name" value="HISTONE H1"/>
    <property type="match status" value="1"/>
</dbReference>